<comment type="subcellular location">
    <subcellularLocation>
        <location evidence="1">Cell outer membrane</location>
    </subcellularLocation>
</comment>
<organism evidence="6 7">
    <name type="scientific">Marivirga salinarum</name>
    <dbReference type="NCBI Taxonomy" id="3059078"/>
    <lineage>
        <taxon>Bacteria</taxon>
        <taxon>Pseudomonadati</taxon>
        <taxon>Bacteroidota</taxon>
        <taxon>Cytophagia</taxon>
        <taxon>Cytophagales</taxon>
        <taxon>Marivirgaceae</taxon>
        <taxon>Marivirga</taxon>
    </lineage>
</organism>
<evidence type="ECO:0000313" key="7">
    <source>
        <dbReference type="Proteomes" id="UP001230496"/>
    </source>
</evidence>
<dbReference type="KEGG" id="msaa:QYS49_31985"/>
<dbReference type="GO" id="GO:0009279">
    <property type="term" value="C:cell outer membrane"/>
    <property type="evidence" value="ECO:0007669"/>
    <property type="project" value="UniProtKB-SubCell"/>
</dbReference>
<evidence type="ECO:0000256" key="2">
    <source>
        <dbReference type="ARBA" id="ARBA00023136"/>
    </source>
</evidence>
<evidence type="ECO:0000313" key="6">
    <source>
        <dbReference type="EMBL" id="WMN11982.1"/>
    </source>
</evidence>
<evidence type="ECO:0000256" key="1">
    <source>
        <dbReference type="ARBA" id="ARBA00004442"/>
    </source>
</evidence>
<evidence type="ECO:0000256" key="4">
    <source>
        <dbReference type="PROSITE-ProRule" id="PRU00473"/>
    </source>
</evidence>
<dbReference type="PANTHER" id="PTHR30329:SF21">
    <property type="entry name" value="LIPOPROTEIN YIAD-RELATED"/>
    <property type="match status" value="1"/>
</dbReference>
<dbReference type="AlphaFoldDB" id="A0AA51NB54"/>
<reference evidence="6 7" key="1">
    <citation type="submission" date="2023-08" db="EMBL/GenBank/DDBJ databases">
        <title>Comparative genomics and taxonomic characterization of three novel marine species of genus Marivirga.</title>
        <authorList>
            <person name="Muhammad N."/>
            <person name="Kim S.-G."/>
        </authorList>
    </citation>
    <scope>NUCLEOTIDE SEQUENCE [LARGE SCALE GENOMIC DNA]</scope>
    <source>
        <strain evidence="6 7">BDSF4-3</strain>
    </source>
</reference>
<protein>
    <submittedName>
        <fullName evidence="6">OmpA family protein</fullName>
    </submittedName>
</protein>
<dbReference type="InterPro" id="IPR050330">
    <property type="entry name" value="Bact_OuterMem_StrucFunc"/>
</dbReference>
<proteinExistence type="predicted"/>
<dbReference type="InterPro" id="IPR036737">
    <property type="entry name" value="OmpA-like_sf"/>
</dbReference>
<sequence length="216" mass="24267">MFLAQMTHGQLSSKWISLDGKVINEALENPIEAKITLESLPYGGDIRVFHSEEETGDFSFKVKENNKYKVTVESEGYIAIEEEIAIKDGMDELLFSLMPSGSGATLRLDINFKQSKAEILKDSYGELDKLLNMMNEYPNMEIQLEGHTDFRGSASANMRLSEKRVKAVKTYLTSKSVSSDRIKTKAFGGTQPLSKESTEEAKLNNRRVEARILKAE</sequence>
<dbReference type="Gene3D" id="3.30.1330.60">
    <property type="entry name" value="OmpA-like domain"/>
    <property type="match status" value="1"/>
</dbReference>
<keyword evidence="2 4" id="KW-0472">Membrane</keyword>
<feature type="domain" description="OmpA-like" evidence="5">
    <location>
        <begin position="99"/>
        <end position="216"/>
    </location>
</feature>
<evidence type="ECO:0000259" key="5">
    <source>
        <dbReference type="PROSITE" id="PS51123"/>
    </source>
</evidence>
<dbReference type="PANTHER" id="PTHR30329">
    <property type="entry name" value="STATOR ELEMENT OF FLAGELLAR MOTOR COMPLEX"/>
    <property type="match status" value="1"/>
</dbReference>
<keyword evidence="3" id="KW-0998">Cell outer membrane</keyword>
<accession>A0AA51NB54</accession>
<dbReference type="Proteomes" id="UP001230496">
    <property type="component" value="Chromosome"/>
</dbReference>
<dbReference type="PRINTS" id="PR01021">
    <property type="entry name" value="OMPADOMAIN"/>
</dbReference>
<name>A0AA51NB54_9BACT</name>
<dbReference type="RefSeq" id="WP_308349758.1">
    <property type="nucleotide sequence ID" value="NZ_CP129971.1"/>
</dbReference>
<dbReference type="CDD" id="cd07185">
    <property type="entry name" value="OmpA_C-like"/>
    <property type="match status" value="1"/>
</dbReference>
<dbReference type="Gene3D" id="2.60.40.1120">
    <property type="entry name" value="Carboxypeptidase-like, regulatory domain"/>
    <property type="match status" value="1"/>
</dbReference>
<dbReference type="InterPro" id="IPR006664">
    <property type="entry name" value="OMP_bac"/>
</dbReference>
<keyword evidence="7" id="KW-1185">Reference proteome</keyword>
<gene>
    <name evidence="6" type="ORF">QYS49_31985</name>
</gene>
<dbReference type="Pfam" id="PF00691">
    <property type="entry name" value="OmpA"/>
    <property type="match status" value="1"/>
</dbReference>
<dbReference type="InterPro" id="IPR006665">
    <property type="entry name" value="OmpA-like"/>
</dbReference>
<evidence type="ECO:0000256" key="3">
    <source>
        <dbReference type="ARBA" id="ARBA00023237"/>
    </source>
</evidence>
<dbReference type="SUPFAM" id="SSF103088">
    <property type="entry name" value="OmpA-like"/>
    <property type="match status" value="1"/>
</dbReference>
<dbReference type="PROSITE" id="PS51123">
    <property type="entry name" value="OMPA_2"/>
    <property type="match status" value="1"/>
</dbReference>
<dbReference type="EMBL" id="CP129971">
    <property type="protein sequence ID" value="WMN11982.1"/>
    <property type="molecule type" value="Genomic_DNA"/>
</dbReference>